<dbReference type="InterPro" id="IPR037185">
    <property type="entry name" value="EmrE-like"/>
</dbReference>
<keyword evidence="5" id="KW-0997">Cell inner membrane</keyword>
<dbReference type="GO" id="GO:0015199">
    <property type="term" value="F:amino-acid betaine transmembrane transporter activity"/>
    <property type="evidence" value="ECO:0007669"/>
    <property type="project" value="TreeGrafter"/>
</dbReference>
<evidence type="ECO:0000256" key="4">
    <source>
        <dbReference type="ARBA" id="ARBA00022475"/>
    </source>
</evidence>
<dbReference type="Gene3D" id="1.10.3730.20">
    <property type="match status" value="1"/>
</dbReference>
<protein>
    <recommendedName>
        <fullName evidence="3">Spermidine export protein MdtJ</fullName>
    </recommendedName>
</protein>
<comment type="similarity">
    <text evidence="9">Belongs to the drug/metabolite transporter (DMT) superfamily. Small multidrug resistance (SMR) (TC 2.A.7.1) family.</text>
</comment>
<dbReference type="GO" id="GO:0031460">
    <property type="term" value="P:glycine betaine transport"/>
    <property type="evidence" value="ECO:0007669"/>
    <property type="project" value="TreeGrafter"/>
</dbReference>
<gene>
    <name evidence="11" type="ORF">H9962_00760</name>
</gene>
<evidence type="ECO:0000256" key="1">
    <source>
        <dbReference type="ARBA" id="ARBA00004429"/>
    </source>
</evidence>
<evidence type="ECO:0000256" key="3">
    <source>
        <dbReference type="ARBA" id="ARBA00021112"/>
    </source>
</evidence>
<evidence type="ECO:0000256" key="5">
    <source>
        <dbReference type="ARBA" id="ARBA00022519"/>
    </source>
</evidence>
<keyword evidence="4" id="KW-1003">Cell membrane</keyword>
<dbReference type="PANTHER" id="PTHR30561:SF2">
    <property type="entry name" value="SPERMIDINE EXPORT PROTEIN MDTJ"/>
    <property type="match status" value="1"/>
</dbReference>
<feature type="transmembrane region" description="Helical" evidence="10">
    <location>
        <begin position="33"/>
        <end position="54"/>
    </location>
</feature>
<evidence type="ECO:0000256" key="10">
    <source>
        <dbReference type="SAM" id="Phobius"/>
    </source>
</evidence>
<evidence type="ECO:0000256" key="6">
    <source>
        <dbReference type="ARBA" id="ARBA00022692"/>
    </source>
</evidence>
<dbReference type="InterPro" id="IPR045324">
    <property type="entry name" value="Small_multidrug_res"/>
</dbReference>
<sequence length="130" mass="13575">MARSIWIYWLFLLGAVVFEVIGTSVMKLSQSGAWWLGPGPGLAVMLVFIALSYYCLALSVQGLPVGVAYAFWEGLGLTLITLVSVLALGERMSPVRLGALAAVLVGALLVNHGTGHGTDCGAAGNEGRRA</sequence>
<keyword evidence="8 10" id="KW-0472">Membrane</keyword>
<keyword evidence="6 9" id="KW-0812">Transmembrane</keyword>
<feature type="transmembrane region" description="Helical" evidence="10">
    <location>
        <begin position="66"/>
        <end position="88"/>
    </location>
</feature>
<comment type="subcellular location">
    <subcellularLocation>
        <location evidence="1">Cell inner membrane</location>
        <topology evidence="1">Multi-pass membrane protein</topology>
    </subcellularLocation>
    <subcellularLocation>
        <location evidence="9">Cell membrane</location>
        <topology evidence="9">Multi-pass membrane protein</topology>
    </subcellularLocation>
</comment>
<dbReference type="Proteomes" id="UP000824225">
    <property type="component" value="Unassembled WGS sequence"/>
</dbReference>
<evidence type="ECO:0000256" key="7">
    <source>
        <dbReference type="ARBA" id="ARBA00022989"/>
    </source>
</evidence>
<feature type="transmembrane region" description="Helical" evidence="10">
    <location>
        <begin position="6"/>
        <end position="26"/>
    </location>
</feature>
<name>A0A9D2KLD8_9BACT</name>
<dbReference type="EMBL" id="DXAN01000002">
    <property type="protein sequence ID" value="HJA07712.1"/>
    <property type="molecule type" value="Genomic_DNA"/>
</dbReference>
<dbReference type="GO" id="GO:1903711">
    <property type="term" value="P:spermidine transmembrane transport"/>
    <property type="evidence" value="ECO:0007669"/>
    <property type="project" value="TreeGrafter"/>
</dbReference>
<dbReference type="AlphaFoldDB" id="A0A9D2KLD8"/>
<accession>A0A9D2KLD8</accession>
<dbReference type="Pfam" id="PF00893">
    <property type="entry name" value="Multi_Drug_Res"/>
    <property type="match status" value="1"/>
</dbReference>
<dbReference type="GO" id="GO:0015297">
    <property type="term" value="F:antiporter activity"/>
    <property type="evidence" value="ECO:0007669"/>
    <property type="project" value="TreeGrafter"/>
</dbReference>
<evidence type="ECO:0000256" key="8">
    <source>
        <dbReference type="ARBA" id="ARBA00023136"/>
    </source>
</evidence>
<comment type="subunit">
    <text evidence="2">Forms a complex with MdtI.</text>
</comment>
<evidence type="ECO:0000313" key="11">
    <source>
        <dbReference type="EMBL" id="HJA07712.1"/>
    </source>
</evidence>
<evidence type="ECO:0000256" key="9">
    <source>
        <dbReference type="RuleBase" id="RU003942"/>
    </source>
</evidence>
<organism evidence="11 12">
    <name type="scientific">Candidatus Mailhella merdigallinarum</name>
    <dbReference type="NCBI Taxonomy" id="2838658"/>
    <lineage>
        <taxon>Bacteria</taxon>
        <taxon>Pseudomonadati</taxon>
        <taxon>Thermodesulfobacteriota</taxon>
        <taxon>Desulfovibrionia</taxon>
        <taxon>Desulfovibrionales</taxon>
        <taxon>Desulfovibrionaceae</taxon>
        <taxon>Mailhella</taxon>
    </lineage>
</organism>
<dbReference type="GO" id="GO:0005886">
    <property type="term" value="C:plasma membrane"/>
    <property type="evidence" value="ECO:0007669"/>
    <property type="project" value="UniProtKB-SubCell"/>
</dbReference>
<comment type="caution">
    <text evidence="11">The sequence shown here is derived from an EMBL/GenBank/DDBJ whole genome shotgun (WGS) entry which is preliminary data.</text>
</comment>
<dbReference type="InterPro" id="IPR000390">
    <property type="entry name" value="Small_drug/metabolite_transptr"/>
</dbReference>
<evidence type="ECO:0000313" key="12">
    <source>
        <dbReference type="Proteomes" id="UP000824225"/>
    </source>
</evidence>
<reference evidence="11" key="1">
    <citation type="journal article" date="2021" name="PeerJ">
        <title>Extensive microbial diversity within the chicken gut microbiome revealed by metagenomics and culture.</title>
        <authorList>
            <person name="Gilroy R."/>
            <person name="Ravi A."/>
            <person name="Getino M."/>
            <person name="Pursley I."/>
            <person name="Horton D.L."/>
            <person name="Alikhan N.F."/>
            <person name="Baker D."/>
            <person name="Gharbi K."/>
            <person name="Hall N."/>
            <person name="Watson M."/>
            <person name="Adriaenssens E.M."/>
            <person name="Foster-Nyarko E."/>
            <person name="Jarju S."/>
            <person name="Secka A."/>
            <person name="Antonio M."/>
            <person name="Oren A."/>
            <person name="Chaudhuri R.R."/>
            <person name="La Ragione R."/>
            <person name="Hildebrand F."/>
            <person name="Pallen M.J."/>
        </authorList>
    </citation>
    <scope>NUCLEOTIDE SEQUENCE</scope>
    <source>
        <strain evidence="11">CHK186-16707</strain>
    </source>
</reference>
<proteinExistence type="inferred from homology"/>
<keyword evidence="7 10" id="KW-1133">Transmembrane helix</keyword>
<reference evidence="11" key="2">
    <citation type="submission" date="2021-04" db="EMBL/GenBank/DDBJ databases">
        <authorList>
            <person name="Gilroy R."/>
        </authorList>
    </citation>
    <scope>NUCLEOTIDE SEQUENCE</scope>
    <source>
        <strain evidence="11">CHK186-16707</strain>
    </source>
</reference>
<evidence type="ECO:0000256" key="2">
    <source>
        <dbReference type="ARBA" id="ARBA00011358"/>
    </source>
</evidence>
<dbReference type="GO" id="GO:0015220">
    <property type="term" value="F:choline transmembrane transporter activity"/>
    <property type="evidence" value="ECO:0007669"/>
    <property type="project" value="TreeGrafter"/>
</dbReference>
<dbReference type="SUPFAM" id="SSF103481">
    <property type="entry name" value="Multidrug resistance efflux transporter EmrE"/>
    <property type="match status" value="1"/>
</dbReference>
<dbReference type="PANTHER" id="PTHR30561">
    <property type="entry name" value="SMR FAMILY PROTON-DEPENDENT DRUG EFFLUX TRANSPORTER SUGE"/>
    <property type="match status" value="1"/>
</dbReference>